<feature type="disulfide bond" evidence="13 14">
    <location>
        <begin position="39"/>
        <end position="51"/>
    </location>
</feature>
<evidence type="ECO:0000313" key="18">
    <source>
        <dbReference type="Proteomes" id="UP001141806"/>
    </source>
</evidence>
<dbReference type="PROSITE" id="PS00773">
    <property type="entry name" value="CHITINASE_19_1"/>
    <property type="match status" value="1"/>
</dbReference>
<dbReference type="GO" id="GO:0000272">
    <property type="term" value="P:polysaccharide catabolic process"/>
    <property type="evidence" value="ECO:0007669"/>
    <property type="project" value="UniProtKB-KW"/>
</dbReference>
<evidence type="ECO:0000256" key="10">
    <source>
        <dbReference type="ARBA" id="ARBA00023295"/>
    </source>
</evidence>
<dbReference type="CDD" id="cd00325">
    <property type="entry name" value="chitinase_GH19"/>
    <property type="match status" value="1"/>
</dbReference>
<keyword evidence="3 14" id="KW-0147">Chitin-binding</keyword>
<feature type="chain" id="PRO_5040138382" description="chitinase" evidence="15">
    <location>
        <begin position="35"/>
        <end position="280"/>
    </location>
</feature>
<feature type="disulfide bond" evidence="13">
    <location>
        <begin position="248"/>
        <end position="280"/>
    </location>
</feature>
<keyword evidence="18" id="KW-1185">Reference proteome</keyword>
<comment type="caution">
    <text evidence="17">The sequence shown here is derived from an EMBL/GenBank/DDBJ whole genome shotgun (WGS) entry which is preliminary data.</text>
</comment>
<dbReference type="SUPFAM" id="SSF57016">
    <property type="entry name" value="Plant lectins/antimicrobial peptides"/>
    <property type="match status" value="1"/>
</dbReference>
<dbReference type="InterPro" id="IPR001002">
    <property type="entry name" value="Chitin-bd_1"/>
</dbReference>
<dbReference type="GO" id="GO:0016998">
    <property type="term" value="P:cell wall macromolecule catabolic process"/>
    <property type="evidence" value="ECO:0007669"/>
    <property type="project" value="InterPro"/>
</dbReference>
<feature type="active site" description="Proton donor" evidence="12">
    <location>
        <position position="141"/>
    </location>
</feature>
<protein>
    <recommendedName>
        <fullName evidence="2">chitinase</fullName>
        <ecNumber evidence="2">3.2.1.14</ecNumber>
    </recommendedName>
</protein>
<evidence type="ECO:0000313" key="17">
    <source>
        <dbReference type="EMBL" id="KAJ4956487.1"/>
    </source>
</evidence>
<evidence type="ECO:0000256" key="15">
    <source>
        <dbReference type="SAM" id="SignalP"/>
    </source>
</evidence>
<evidence type="ECO:0000256" key="14">
    <source>
        <dbReference type="PROSITE-ProRule" id="PRU00261"/>
    </source>
</evidence>
<feature type="disulfide bond" evidence="13 14">
    <location>
        <begin position="44"/>
        <end position="58"/>
    </location>
</feature>
<dbReference type="SMART" id="SM00270">
    <property type="entry name" value="ChtBD1"/>
    <property type="match status" value="1"/>
</dbReference>
<dbReference type="PROSITE" id="PS00026">
    <property type="entry name" value="CHIT_BIND_I_1"/>
    <property type="match status" value="1"/>
</dbReference>
<evidence type="ECO:0000256" key="1">
    <source>
        <dbReference type="ARBA" id="ARBA00000822"/>
    </source>
</evidence>
<dbReference type="AlphaFoldDB" id="A0A9Q0H2M9"/>
<dbReference type="EMBL" id="JAMYWD010000011">
    <property type="protein sequence ID" value="KAJ4956487.1"/>
    <property type="molecule type" value="Genomic_DNA"/>
</dbReference>
<dbReference type="PROSITE" id="PS00774">
    <property type="entry name" value="CHITINASE_19_2"/>
    <property type="match status" value="1"/>
</dbReference>
<keyword evidence="8 13" id="KW-1015">Disulfide bond</keyword>
<comment type="catalytic activity">
    <reaction evidence="1">
        <text>Random endo-hydrolysis of N-acetyl-beta-D-glucosaminide (1-&gt;4)-beta-linkages in chitin and chitodextrins.</text>
        <dbReference type="EC" id="3.2.1.14"/>
    </reaction>
</comment>
<keyword evidence="5" id="KW-0378">Hydrolase</keyword>
<feature type="signal peptide" evidence="15">
    <location>
        <begin position="1"/>
        <end position="34"/>
    </location>
</feature>
<organism evidence="17 18">
    <name type="scientific">Protea cynaroides</name>
    <dbReference type="NCBI Taxonomy" id="273540"/>
    <lineage>
        <taxon>Eukaryota</taxon>
        <taxon>Viridiplantae</taxon>
        <taxon>Streptophyta</taxon>
        <taxon>Embryophyta</taxon>
        <taxon>Tracheophyta</taxon>
        <taxon>Spermatophyta</taxon>
        <taxon>Magnoliopsida</taxon>
        <taxon>Proteales</taxon>
        <taxon>Proteaceae</taxon>
        <taxon>Protea</taxon>
    </lineage>
</organism>
<comment type="caution">
    <text evidence="14">Lacks conserved residue(s) required for the propagation of feature annotation.</text>
</comment>
<sequence length="280" mass="30086">MGSPKMVVPTTRKSLFVIALAGILAALMPESTVGQNCGCAADLCCSKYGYCGNSSDYCGNGCQEGPCYNTTTNDVVVADIVTQEFFDGIINQADSSCVGKSFYTRDAFLEALNNYTTFGRVGTVNDSKIEIAAFFAHVTHETGHFCYIEEINGTSKDYCDENNTEYPCVAGKGYYGRGPLQLSWNYNYGPAGDSIGFDGLNSPETVANDVVISFETALWYWMNDCHSIITSGEGFGATINAINGAVECNGGNTAAVQARVKYYTEYCDQFGVSPGDNLTC</sequence>
<dbReference type="Gene3D" id="3.30.60.10">
    <property type="entry name" value="Endochitinase-like"/>
    <property type="match status" value="1"/>
</dbReference>
<keyword evidence="10" id="KW-0326">Glycosidase</keyword>
<evidence type="ECO:0000256" key="12">
    <source>
        <dbReference type="PIRSR" id="PIRSR001060-1"/>
    </source>
</evidence>
<dbReference type="Gene3D" id="1.10.530.10">
    <property type="match status" value="1"/>
</dbReference>
<dbReference type="FunFam" id="3.30.20.10:FF:000001">
    <property type="entry name" value="Endochitinase (Chitinase)"/>
    <property type="match status" value="1"/>
</dbReference>
<evidence type="ECO:0000256" key="11">
    <source>
        <dbReference type="ARBA" id="ARBA00023326"/>
    </source>
</evidence>
<dbReference type="PANTHER" id="PTHR22595:SF193">
    <property type="entry name" value="ENDOCHITINASE EP3"/>
    <property type="match status" value="1"/>
</dbReference>
<dbReference type="PIRSF" id="PIRSF001060">
    <property type="entry name" value="Endochitinase"/>
    <property type="match status" value="1"/>
</dbReference>
<dbReference type="InterPro" id="IPR018371">
    <property type="entry name" value="Chitin-binding_1_CS"/>
</dbReference>
<dbReference type="SUPFAM" id="SSF53955">
    <property type="entry name" value="Lysozyme-like"/>
    <property type="match status" value="1"/>
</dbReference>
<feature type="disulfide bond" evidence="13">
    <location>
        <begin position="159"/>
        <end position="168"/>
    </location>
</feature>
<dbReference type="InterPro" id="IPR023346">
    <property type="entry name" value="Lysozyme-like_dom_sf"/>
</dbReference>
<accession>A0A9Q0H2M9</accession>
<dbReference type="Gene3D" id="3.30.20.10">
    <property type="entry name" value="Endochitinase, domain 2"/>
    <property type="match status" value="1"/>
</dbReference>
<feature type="disulfide bond" evidence="13">
    <location>
        <begin position="97"/>
        <end position="146"/>
    </location>
</feature>
<evidence type="ECO:0000259" key="16">
    <source>
        <dbReference type="PROSITE" id="PS50941"/>
    </source>
</evidence>
<dbReference type="FunFam" id="3.30.60.10:FF:000003">
    <property type="entry name" value="Class IV chitinase"/>
    <property type="match status" value="1"/>
</dbReference>
<dbReference type="GO" id="GO:0006952">
    <property type="term" value="P:defense response"/>
    <property type="evidence" value="ECO:0007669"/>
    <property type="project" value="UniProtKB-KW"/>
</dbReference>
<keyword evidence="6" id="KW-0611">Plant defense</keyword>
<dbReference type="Proteomes" id="UP001141806">
    <property type="component" value="Unassembled WGS sequence"/>
</dbReference>
<evidence type="ECO:0000256" key="8">
    <source>
        <dbReference type="ARBA" id="ARBA00023157"/>
    </source>
</evidence>
<dbReference type="EC" id="3.2.1.14" evidence="2"/>
<keyword evidence="4 15" id="KW-0732">Signal</keyword>
<dbReference type="PROSITE" id="PS50941">
    <property type="entry name" value="CHIT_BIND_I_2"/>
    <property type="match status" value="1"/>
</dbReference>
<feature type="domain" description="Chitin-binding type-1" evidence="16">
    <location>
        <begin position="34"/>
        <end position="69"/>
    </location>
</feature>
<keyword evidence="9" id="KW-0119">Carbohydrate metabolism</keyword>
<gene>
    <name evidence="17" type="ORF">NE237_013270</name>
</gene>
<dbReference type="InterPro" id="IPR000726">
    <property type="entry name" value="Glyco_hydro_19_cat"/>
</dbReference>
<evidence type="ECO:0000256" key="2">
    <source>
        <dbReference type="ARBA" id="ARBA00012729"/>
    </source>
</evidence>
<evidence type="ECO:0000256" key="9">
    <source>
        <dbReference type="ARBA" id="ARBA00023277"/>
    </source>
</evidence>
<reference evidence="17" key="1">
    <citation type="journal article" date="2023" name="Plant J.">
        <title>The genome of the king protea, Protea cynaroides.</title>
        <authorList>
            <person name="Chang J."/>
            <person name="Duong T.A."/>
            <person name="Schoeman C."/>
            <person name="Ma X."/>
            <person name="Roodt D."/>
            <person name="Barker N."/>
            <person name="Li Z."/>
            <person name="Van de Peer Y."/>
            <person name="Mizrachi E."/>
        </authorList>
    </citation>
    <scope>NUCLEOTIDE SEQUENCE</scope>
    <source>
        <tissue evidence="17">Young leaves</tissue>
    </source>
</reference>
<dbReference type="Pfam" id="PF00182">
    <property type="entry name" value="Glyco_hydro_19"/>
    <property type="match status" value="1"/>
</dbReference>
<dbReference type="PANTHER" id="PTHR22595">
    <property type="entry name" value="CHITINASE-RELATED"/>
    <property type="match status" value="1"/>
</dbReference>
<name>A0A9Q0H2M9_9MAGN</name>
<dbReference type="InterPro" id="IPR036861">
    <property type="entry name" value="Endochitinase-like_sf"/>
</dbReference>
<evidence type="ECO:0000256" key="5">
    <source>
        <dbReference type="ARBA" id="ARBA00022801"/>
    </source>
</evidence>
<evidence type="ECO:0000256" key="7">
    <source>
        <dbReference type="ARBA" id="ARBA00023024"/>
    </source>
</evidence>
<dbReference type="OrthoDB" id="5985073at2759"/>
<evidence type="ECO:0000256" key="13">
    <source>
        <dbReference type="PIRSR" id="PIRSR001060-2"/>
    </source>
</evidence>
<dbReference type="Pfam" id="PF00187">
    <property type="entry name" value="Chitin_bind_1"/>
    <property type="match status" value="1"/>
</dbReference>
<evidence type="ECO:0000256" key="3">
    <source>
        <dbReference type="ARBA" id="ARBA00022669"/>
    </source>
</evidence>
<dbReference type="FunFam" id="1.10.530.10:FF:000052">
    <property type="entry name" value="Endochitinase PR4"/>
    <property type="match status" value="1"/>
</dbReference>
<dbReference type="CDD" id="cd00035">
    <property type="entry name" value="ChtBD1"/>
    <property type="match status" value="1"/>
</dbReference>
<dbReference type="InterPro" id="IPR016283">
    <property type="entry name" value="Glyco_hydro_19"/>
</dbReference>
<dbReference type="GO" id="GO:0008843">
    <property type="term" value="F:endochitinase activity"/>
    <property type="evidence" value="ECO:0007669"/>
    <property type="project" value="UniProtKB-EC"/>
</dbReference>
<evidence type="ECO:0000256" key="4">
    <source>
        <dbReference type="ARBA" id="ARBA00022729"/>
    </source>
</evidence>
<proteinExistence type="predicted"/>
<dbReference type="GO" id="GO:0008061">
    <property type="term" value="F:chitin binding"/>
    <property type="evidence" value="ECO:0007669"/>
    <property type="project" value="UniProtKB-UniRule"/>
</dbReference>
<keyword evidence="11" id="KW-0624">Polysaccharide degradation</keyword>
<dbReference type="PRINTS" id="PR00451">
    <property type="entry name" value="CHITINBINDNG"/>
</dbReference>
<dbReference type="GO" id="GO:0006032">
    <property type="term" value="P:chitin catabolic process"/>
    <property type="evidence" value="ECO:0007669"/>
    <property type="project" value="UniProtKB-KW"/>
</dbReference>
<keyword evidence="7" id="KW-0146">Chitin degradation</keyword>
<evidence type="ECO:0000256" key="6">
    <source>
        <dbReference type="ARBA" id="ARBA00022821"/>
    </source>
</evidence>